<evidence type="ECO:0000313" key="1">
    <source>
        <dbReference type="EMBL" id="OLP93047.1"/>
    </source>
</evidence>
<evidence type="ECO:0000313" key="2">
    <source>
        <dbReference type="Proteomes" id="UP000186817"/>
    </source>
</evidence>
<reference evidence="1 2" key="1">
    <citation type="submission" date="2016-02" db="EMBL/GenBank/DDBJ databases">
        <title>Genome analysis of coral dinoflagellate symbionts highlights evolutionary adaptations to a symbiotic lifestyle.</title>
        <authorList>
            <person name="Aranda M."/>
            <person name="Li Y."/>
            <person name="Liew Y.J."/>
            <person name="Baumgarten S."/>
            <person name="Simakov O."/>
            <person name="Wilson M."/>
            <person name="Piel J."/>
            <person name="Ashoor H."/>
            <person name="Bougouffa S."/>
            <person name="Bajic V.B."/>
            <person name="Ryu T."/>
            <person name="Ravasi T."/>
            <person name="Bayer T."/>
            <person name="Micklem G."/>
            <person name="Kim H."/>
            <person name="Bhak J."/>
            <person name="Lajeunesse T.C."/>
            <person name="Voolstra C.R."/>
        </authorList>
    </citation>
    <scope>NUCLEOTIDE SEQUENCE [LARGE SCALE GENOMIC DNA]</scope>
    <source>
        <strain evidence="1 2">CCMP2467</strain>
    </source>
</reference>
<keyword evidence="2" id="KW-1185">Reference proteome</keyword>
<dbReference type="EMBL" id="LSRX01000596">
    <property type="protein sequence ID" value="OLP93047.1"/>
    <property type="molecule type" value="Genomic_DNA"/>
</dbReference>
<comment type="caution">
    <text evidence="1">The sequence shown here is derived from an EMBL/GenBank/DDBJ whole genome shotgun (WGS) entry which is preliminary data.</text>
</comment>
<dbReference type="Proteomes" id="UP000186817">
    <property type="component" value="Unassembled WGS sequence"/>
</dbReference>
<gene>
    <name evidence="1" type="ORF">AK812_SmicGene49111</name>
</gene>
<proteinExistence type="predicted"/>
<dbReference type="OrthoDB" id="408731at2759"/>
<name>A0A1Q9DD18_SYMMI</name>
<protein>
    <submittedName>
        <fullName evidence="1">Uncharacterized protein</fullName>
    </submittedName>
</protein>
<accession>A0A1Q9DD18</accession>
<dbReference type="AlphaFoldDB" id="A0A1Q9DD18"/>
<sequence>MTPPASDSTVVDKWLMRAVDSQNSELIPLRARQLQTSNEALPTPQVFQFKSTPHTLCLPAAFTCFESETMCRMRSGRMLKQLHPSWRFEALDLHISRFRHGVLPEAVSQHQRFLNLATPAIDTSKQRNTTVETPCMRKLGGDSAHMGAVLYHGCSP</sequence>
<organism evidence="1 2">
    <name type="scientific">Symbiodinium microadriaticum</name>
    <name type="common">Dinoflagellate</name>
    <name type="synonym">Zooxanthella microadriatica</name>
    <dbReference type="NCBI Taxonomy" id="2951"/>
    <lineage>
        <taxon>Eukaryota</taxon>
        <taxon>Sar</taxon>
        <taxon>Alveolata</taxon>
        <taxon>Dinophyceae</taxon>
        <taxon>Suessiales</taxon>
        <taxon>Symbiodiniaceae</taxon>
        <taxon>Symbiodinium</taxon>
    </lineage>
</organism>